<dbReference type="CDD" id="cd06261">
    <property type="entry name" value="TM_PBP2"/>
    <property type="match status" value="1"/>
</dbReference>
<feature type="transmembrane region" description="Helical" evidence="7">
    <location>
        <begin position="249"/>
        <end position="268"/>
    </location>
</feature>
<evidence type="ECO:0000256" key="6">
    <source>
        <dbReference type="ARBA" id="ARBA00023136"/>
    </source>
</evidence>
<evidence type="ECO:0000256" key="3">
    <source>
        <dbReference type="ARBA" id="ARBA00022475"/>
    </source>
</evidence>
<comment type="similarity">
    <text evidence="7">Belongs to the binding-protein-dependent transport system permease family.</text>
</comment>
<dbReference type="SUPFAM" id="SSF161098">
    <property type="entry name" value="MetI-like"/>
    <property type="match status" value="1"/>
</dbReference>
<proteinExistence type="inferred from homology"/>
<gene>
    <name evidence="9" type="ORF">D7Z26_06510</name>
</gene>
<evidence type="ECO:0000256" key="1">
    <source>
        <dbReference type="ARBA" id="ARBA00004651"/>
    </source>
</evidence>
<keyword evidence="2 7" id="KW-0813">Transport</keyword>
<keyword evidence="5 7" id="KW-1133">Transmembrane helix</keyword>
<evidence type="ECO:0000256" key="5">
    <source>
        <dbReference type="ARBA" id="ARBA00022989"/>
    </source>
</evidence>
<organism evidence="9 10">
    <name type="scientific">Cohnella endophytica</name>
    <dbReference type="NCBI Taxonomy" id="2419778"/>
    <lineage>
        <taxon>Bacteria</taxon>
        <taxon>Bacillati</taxon>
        <taxon>Bacillota</taxon>
        <taxon>Bacilli</taxon>
        <taxon>Bacillales</taxon>
        <taxon>Paenibacillaceae</taxon>
        <taxon>Cohnella</taxon>
    </lineage>
</organism>
<feature type="transmembrane region" description="Helical" evidence="7">
    <location>
        <begin position="107"/>
        <end position="128"/>
    </location>
</feature>
<dbReference type="Gene3D" id="1.10.3720.10">
    <property type="entry name" value="MetI-like"/>
    <property type="match status" value="1"/>
</dbReference>
<dbReference type="GO" id="GO:0055085">
    <property type="term" value="P:transmembrane transport"/>
    <property type="evidence" value="ECO:0007669"/>
    <property type="project" value="InterPro"/>
</dbReference>
<keyword evidence="6 7" id="KW-0472">Membrane</keyword>
<comment type="caution">
    <text evidence="9">The sequence shown here is derived from an EMBL/GenBank/DDBJ whole genome shotgun (WGS) entry which is preliminary data.</text>
</comment>
<dbReference type="PROSITE" id="PS50928">
    <property type="entry name" value="ABC_TM1"/>
    <property type="match status" value="1"/>
</dbReference>
<evidence type="ECO:0000259" key="8">
    <source>
        <dbReference type="PROSITE" id="PS50928"/>
    </source>
</evidence>
<feature type="transmembrane region" description="Helical" evidence="7">
    <location>
        <begin position="304"/>
        <end position="323"/>
    </location>
</feature>
<keyword evidence="10" id="KW-1185">Reference proteome</keyword>
<feature type="domain" description="ABC transmembrane type-1" evidence="8">
    <location>
        <begin position="103"/>
        <end position="325"/>
    </location>
</feature>
<dbReference type="Pfam" id="PF00528">
    <property type="entry name" value="BPD_transp_1"/>
    <property type="match status" value="1"/>
</dbReference>
<dbReference type="InterPro" id="IPR035906">
    <property type="entry name" value="MetI-like_sf"/>
</dbReference>
<dbReference type="Proteomes" id="UP000282076">
    <property type="component" value="Unassembled WGS sequence"/>
</dbReference>
<evidence type="ECO:0000256" key="4">
    <source>
        <dbReference type="ARBA" id="ARBA00022692"/>
    </source>
</evidence>
<keyword evidence="3" id="KW-1003">Cell membrane</keyword>
<dbReference type="PANTHER" id="PTHR30193:SF44">
    <property type="entry name" value="LACTOSE TRANSPORT SYSTEM PERMEASE PROTEIN LACF"/>
    <property type="match status" value="1"/>
</dbReference>
<dbReference type="AlphaFoldDB" id="A0A494Y0P3"/>
<dbReference type="InterPro" id="IPR051393">
    <property type="entry name" value="ABC_transporter_permease"/>
</dbReference>
<dbReference type="InterPro" id="IPR000515">
    <property type="entry name" value="MetI-like"/>
</dbReference>
<evidence type="ECO:0000256" key="2">
    <source>
        <dbReference type="ARBA" id="ARBA00022448"/>
    </source>
</evidence>
<feature type="transmembrane region" description="Helical" evidence="7">
    <location>
        <begin position="149"/>
        <end position="170"/>
    </location>
</feature>
<feature type="transmembrane region" description="Helical" evidence="7">
    <location>
        <begin position="41"/>
        <end position="67"/>
    </location>
</feature>
<dbReference type="PANTHER" id="PTHR30193">
    <property type="entry name" value="ABC TRANSPORTER PERMEASE PROTEIN"/>
    <property type="match status" value="1"/>
</dbReference>
<comment type="subcellular location">
    <subcellularLocation>
        <location evidence="1 7">Cell membrane</location>
        <topology evidence="1 7">Multi-pass membrane protein</topology>
    </subcellularLocation>
</comment>
<protein>
    <submittedName>
        <fullName evidence="9">Sugar ABC transporter permease</fullName>
    </submittedName>
</protein>
<accession>A0A494Y0P3</accession>
<dbReference type="OrthoDB" id="9785836at2"/>
<keyword evidence="4 7" id="KW-0812">Transmembrane</keyword>
<evidence type="ECO:0000313" key="9">
    <source>
        <dbReference type="EMBL" id="RKP56326.1"/>
    </source>
</evidence>
<sequence length="338" mass="37738">MNRFHSYKSFLIINNRERLRRRLIIISKGLIRKQIRKQLPYHVFVGMGIAFLLLFSYIPMFGIIMAFKNYKISTGIEGIFTSSWVGLRHFKELVNDYNFPNLVRNTLILSLLKVIFSYPIPILFAILLSEVRNLAFKRFVQTVSYLPHFISWVVVTGVAYAFFSTGYGIFNDLLLSVGLIKTPIKVLTDPDSFYGLAVATAIWKEAGWWTIIFLAALAGIDPSLYEAAEMDGAGRLKRILHITLPGMKNASIVVLILTIGSMLGGGLVGSNFEQSMLLGNSLNNETSQIIQTYAFNVGLAQGRFSFATAIDFAQSCISVFLILTSNAIAKRVSGTSLF</sequence>
<name>A0A494Y0P3_9BACL</name>
<feature type="transmembrane region" description="Helical" evidence="7">
    <location>
        <begin position="206"/>
        <end position="228"/>
    </location>
</feature>
<dbReference type="GO" id="GO:0005886">
    <property type="term" value="C:plasma membrane"/>
    <property type="evidence" value="ECO:0007669"/>
    <property type="project" value="UniProtKB-SubCell"/>
</dbReference>
<reference evidence="9 10" key="1">
    <citation type="submission" date="2018-10" db="EMBL/GenBank/DDBJ databases">
        <title>Cohnella sp. M2MS4P-1, whole genome shotgun sequence.</title>
        <authorList>
            <person name="Tuo L."/>
        </authorList>
    </citation>
    <scope>NUCLEOTIDE SEQUENCE [LARGE SCALE GENOMIC DNA]</scope>
    <source>
        <strain evidence="9 10">M2MS4P-1</strain>
    </source>
</reference>
<evidence type="ECO:0000313" key="10">
    <source>
        <dbReference type="Proteomes" id="UP000282076"/>
    </source>
</evidence>
<dbReference type="EMBL" id="RBZM01000003">
    <property type="protein sequence ID" value="RKP56326.1"/>
    <property type="molecule type" value="Genomic_DNA"/>
</dbReference>
<evidence type="ECO:0000256" key="7">
    <source>
        <dbReference type="RuleBase" id="RU363032"/>
    </source>
</evidence>